<gene>
    <name evidence="3" type="ORF">SAMN04489712_113135</name>
</gene>
<evidence type="ECO:0008006" key="5">
    <source>
        <dbReference type="Google" id="ProtNLM"/>
    </source>
</evidence>
<evidence type="ECO:0000313" key="4">
    <source>
        <dbReference type="Proteomes" id="UP000236723"/>
    </source>
</evidence>
<feature type="region of interest" description="Disordered" evidence="2">
    <location>
        <begin position="280"/>
        <end position="322"/>
    </location>
</feature>
<reference evidence="4" key="1">
    <citation type="submission" date="2016-10" db="EMBL/GenBank/DDBJ databases">
        <authorList>
            <person name="Varghese N."/>
            <person name="Submissions S."/>
        </authorList>
    </citation>
    <scope>NUCLEOTIDE SEQUENCE [LARGE SCALE GENOMIC DNA]</scope>
    <source>
        <strain evidence="4">DSM 43163</strain>
    </source>
</reference>
<dbReference type="Proteomes" id="UP000236723">
    <property type="component" value="Unassembled WGS sequence"/>
</dbReference>
<accession>A0A1H6D7J2</accession>
<protein>
    <recommendedName>
        <fullName evidence="5">Helix-turn-helix domain-containing protein</fullName>
    </recommendedName>
</protein>
<name>A0A1H6D7J2_9ACTN</name>
<organism evidence="3 4">
    <name type="scientific">Thermomonospora echinospora</name>
    <dbReference type="NCBI Taxonomy" id="1992"/>
    <lineage>
        <taxon>Bacteria</taxon>
        <taxon>Bacillati</taxon>
        <taxon>Actinomycetota</taxon>
        <taxon>Actinomycetes</taxon>
        <taxon>Streptosporangiales</taxon>
        <taxon>Thermomonosporaceae</taxon>
        <taxon>Thermomonospora</taxon>
    </lineage>
</organism>
<feature type="coiled-coil region" evidence="1">
    <location>
        <begin position="114"/>
        <end position="208"/>
    </location>
</feature>
<dbReference type="AlphaFoldDB" id="A0A1H6D7J2"/>
<evidence type="ECO:0000256" key="1">
    <source>
        <dbReference type="SAM" id="Coils"/>
    </source>
</evidence>
<keyword evidence="1" id="KW-0175">Coiled coil</keyword>
<evidence type="ECO:0000313" key="3">
    <source>
        <dbReference type="EMBL" id="SEG80705.1"/>
    </source>
</evidence>
<keyword evidence="4" id="KW-1185">Reference proteome</keyword>
<dbReference type="EMBL" id="FNVO01000013">
    <property type="protein sequence ID" value="SEG80705.1"/>
    <property type="molecule type" value="Genomic_DNA"/>
</dbReference>
<evidence type="ECO:0000256" key="2">
    <source>
        <dbReference type="SAM" id="MobiDB-lite"/>
    </source>
</evidence>
<proteinExistence type="predicted"/>
<sequence>MVRVTEIVPAPRSPLQPLPPDLSPEVRDWATELRSLFAATGLSVSRFARVHHIDKGTVSRYLSGQRVPRDQWLLDALATWYDDNGRPLTSAVREHLAELQLRALEVAHPQEYRVRKVTDELEQAVIRLREVERHARDLEERVRRLTADRERLRAAWAEDRVVAQAEIDRLTGEIADLTEELERIREQGVRAELRCRALEALLDRIEQEEPTVPVTVAQAIEDVDGLDTASRVLTLAQQTADQAITESRREADEMLHRAKVEAMEILRQARSAAARIIANPESRPSDAGHGAQALPHRPGHGFGRLSGSHSDQAEDGPTLPGT</sequence>